<name>A0A6A6I869_9PLEO</name>
<dbReference type="InterPro" id="IPR013320">
    <property type="entry name" value="ConA-like_dom_sf"/>
</dbReference>
<keyword evidence="4" id="KW-0378">Hydrolase</keyword>
<dbReference type="PANTHER" id="PTHR10963">
    <property type="entry name" value="GLYCOSYL HYDROLASE-RELATED"/>
    <property type="match status" value="1"/>
</dbReference>
<dbReference type="OrthoDB" id="4781at2759"/>
<dbReference type="GO" id="GO:0004553">
    <property type="term" value="F:hydrolase activity, hydrolyzing O-glycosyl compounds"/>
    <property type="evidence" value="ECO:0007669"/>
    <property type="project" value="InterPro"/>
</dbReference>
<evidence type="ECO:0000256" key="1">
    <source>
        <dbReference type="ARBA" id="ARBA00006865"/>
    </source>
</evidence>
<dbReference type="Pfam" id="PF00722">
    <property type="entry name" value="Glyco_hydro_16"/>
    <property type="match status" value="1"/>
</dbReference>
<dbReference type="GO" id="GO:0005975">
    <property type="term" value="P:carbohydrate metabolic process"/>
    <property type="evidence" value="ECO:0007669"/>
    <property type="project" value="InterPro"/>
</dbReference>
<evidence type="ECO:0000259" key="3">
    <source>
        <dbReference type="PROSITE" id="PS51762"/>
    </source>
</evidence>
<dbReference type="PANTHER" id="PTHR10963:SF55">
    <property type="entry name" value="GLYCOSIDE HYDROLASE FAMILY 16 PROTEIN"/>
    <property type="match status" value="1"/>
</dbReference>
<protein>
    <submittedName>
        <fullName evidence="4">Glycoside hydrolase family 16 protein</fullName>
    </submittedName>
</protein>
<dbReference type="InterPro" id="IPR000757">
    <property type="entry name" value="Beta-glucanase-like"/>
</dbReference>
<keyword evidence="5" id="KW-1185">Reference proteome</keyword>
<evidence type="ECO:0000313" key="5">
    <source>
        <dbReference type="Proteomes" id="UP000800094"/>
    </source>
</evidence>
<organism evidence="4 5">
    <name type="scientific">Trematosphaeria pertusa</name>
    <dbReference type="NCBI Taxonomy" id="390896"/>
    <lineage>
        <taxon>Eukaryota</taxon>
        <taxon>Fungi</taxon>
        <taxon>Dikarya</taxon>
        <taxon>Ascomycota</taxon>
        <taxon>Pezizomycotina</taxon>
        <taxon>Dothideomycetes</taxon>
        <taxon>Pleosporomycetidae</taxon>
        <taxon>Pleosporales</taxon>
        <taxon>Massarineae</taxon>
        <taxon>Trematosphaeriaceae</taxon>
        <taxon>Trematosphaeria</taxon>
    </lineage>
</organism>
<feature type="domain" description="GH16" evidence="3">
    <location>
        <begin position="144"/>
        <end position="458"/>
    </location>
</feature>
<dbReference type="RefSeq" id="XP_033681413.1">
    <property type="nucleotide sequence ID" value="XM_033824740.1"/>
</dbReference>
<dbReference type="AlphaFoldDB" id="A0A6A6I869"/>
<proteinExistence type="inferred from homology"/>
<dbReference type="FunFam" id="2.60.120.200:FF:000178">
    <property type="entry name" value="Glycoside hydrolase family 16 protein"/>
    <property type="match status" value="1"/>
</dbReference>
<dbReference type="EMBL" id="ML987198">
    <property type="protein sequence ID" value="KAF2246409.1"/>
    <property type="molecule type" value="Genomic_DNA"/>
</dbReference>
<dbReference type="GeneID" id="54578070"/>
<gene>
    <name evidence="4" type="ORF">BU26DRAFT_45034</name>
</gene>
<evidence type="ECO:0000256" key="2">
    <source>
        <dbReference type="SAM" id="Phobius"/>
    </source>
</evidence>
<keyword evidence="2" id="KW-0812">Transmembrane</keyword>
<dbReference type="Proteomes" id="UP000800094">
    <property type="component" value="Unassembled WGS sequence"/>
</dbReference>
<dbReference type="InterPro" id="IPR050546">
    <property type="entry name" value="Glycosyl_Hydrlase_16"/>
</dbReference>
<accession>A0A6A6I869</accession>
<dbReference type="SUPFAM" id="SSF49899">
    <property type="entry name" value="Concanavalin A-like lectins/glucanases"/>
    <property type="match status" value="1"/>
</dbReference>
<keyword evidence="2" id="KW-0472">Membrane</keyword>
<evidence type="ECO:0000313" key="4">
    <source>
        <dbReference type="EMBL" id="KAF2246409.1"/>
    </source>
</evidence>
<feature type="transmembrane region" description="Helical" evidence="2">
    <location>
        <begin position="85"/>
        <end position="103"/>
    </location>
</feature>
<comment type="similarity">
    <text evidence="1">Belongs to the glycosyl hydrolase 16 family.</text>
</comment>
<reference evidence="4" key="1">
    <citation type="journal article" date="2020" name="Stud. Mycol.">
        <title>101 Dothideomycetes genomes: a test case for predicting lifestyles and emergence of pathogens.</title>
        <authorList>
            <person name="Haridas S."/>
            <person name="Albert R."/>
            <person name="Binder M."/>
            <person name="Bloem J."/>
            <person name="Labutti K."/>
            <person name="Salamov A."/>
            <person name="Andreopoulos B."/>
            <person name="Baker S."/>
            <person name="Barry K."/>
            <person name="Bills G."/>
            <person name="Bluhm B."/>
            <person name="Cannon C."/>
            <person name="Castanera R."/>
            <person name="Culley D."/>
            <person name="Daum C."/>
            <person name="Ezra D."/>
            <person name="Gonzalez J."/>
            <person name="Henrissat B."/>
            <person name="Kuo A."/>
            <person name="Liang C."/>
            <person name="Lipzen A."/>
            <person name="Lutzoni F."/>
            <person name="Magnuson J."/>
            <person name="Mondo S."/>
            <person name="Nolan M."/>
            <person name="Ohm R."/>
            <person name="Pangilinan J."/>
            <person name="Park H.-J."/>
            <person name="Ramirez L."/>
            <person name="Alfaro M."/>
            <person name="Sun H."/>
            <person name="Tritt A."/>
            <person name="Yoshinaga Y."/>
            <person name="Zwiers L.-H."/>
            <person name="Turgeon B."/>
            <person name="Goodwin S."/>
            <person name="Spatafora J."/>
            <person name="Crous P."/>
            <person name="Grigoriev I."/>
        </authorList>
    </citation>
    <scope>NUCLEOTIDE SEQUENCE</scope>
    <source>
        <strain evidence="4">CBS 122368</strain>
    </source>
</reference>
<dbReference type="Gene3D" id="2.60.120.200">
    <property type="match status" value="1"/>
</dbReference>
<sequence>MGLKDFTFKFPQESAQDNIALERRSSLVISSSRIPPGPPSPAGSFPSVAPGRKARHAFRSYRLKGEYVQPWVDDKRLKRTKYGNWIVWGFVFLGVCVCGYLAYDGAKQAKLGDYCLIMDDHFNGIDDAVWSHEVQTGGFGTGSFDWTTSDKANSFTDGDGLHIVPTLTTETTEITDQQILNGYTLNLTKSGGDGTCTSDDYKQCSVKSNETTGEIIPPVRSARLSTKGKKFIKYGRVEVVAKMPAGDWLWPAVWMMPEESKYGPWPASGEIDIAELRGNPWQYPIGRDAMTSTLHWGPTPKLDAYWSTYSISFLRRTDYSKGFHTFGLQWSKDYMFTYVDSKLKQVFYMKFTGKDTLWERGHFEGTVVNSTVVENPWKQTGNLNTPFDENFYLILNVAVGSQNGWFYDGKHNKPWVDGGPTAARDFYKAKDQWLPSWGEGSDRGMTVKSVKMWQEGLC</sequence>
<dbReference type="PROSITE" id="PS51762">
    <property type="entry name" value="GH16_2"/>
    <property type="match status" value="1"/>
</dbReference>
<keyword evidence="2" id="KW-1133">Transmembrane helix</keyword>